<accession>X6MW71</accession>
<dbReference type="Pfam" id="PF13176">
    <property type="entry name" value="TPR_7"/>
    <property type="match status" value="1"/>
</dbReference>
<dbReference type="Gene3D" id="1.25.40.10">
    <property type="entry name" value="Tetratricopeptide repeat domain"/>
    <property type="match status" value="2"/>
</dbReference>
<feature type="transmembrane region" description="Helical" evidence="2">
    <location>
        <begin position="103"/>
        <end position="136"/>
    </location>
</feature>
<dbReference type="InterPro" id="IPR011990">
    <property type="entry name" value="TPR-like_helical_dom_sf"/>
</dbReference>
<dbReference type="GO" id="GO:0061512">
    <property type="term" value="P:protein localization to cilium"/>
    <property type="evidence" value="ECO:0007669"/>
    <property type="project" value="TreeGrafter"/>
</dbReference>
<evidence type="ECO:0000256" key="1">
    <source>
        <dbReference type="ARBA" id="ARBA00010935"/>
    </source>
</evidence>
<dbReference type="PANTHER" id="PTHR14699:SF0">
    <property type="entry name" value="TETRATRICOPEPTIDE REPEAT PROTEIN 21 HOMOLOG"/>
    <property type="match status" value="1"/>
</dbReference>
<dbReference type="GO" id="GO:0005929">
    <property type="term" value="C:cilium"/>
    <property type="evidence" value="ECO:0007669"/>
    <property type="project" value="GOC"/>
</dbReference>
<dbReference type="Proteomes" id="UP000023152">
    <property type="component" value="Unassembled WGS sequence"/>
</dbReference>
<evidence type="ECO:0000313" key="4">
    <source>
        <dbReference type="Proteomes" id="UP000023152"/>
    </source>
</evidence>
<evidence type="ECO:0000256" key="2">
    <source>
        <dbReference type="SAM" id="Phobius"/>
    </source>
</evidence>
<evidence type="ECO:0000313" key="3">
    <source>
        <dbReference type="EMBL" id="ETO17722.1"/>
    </source>
</evidence>
<proteinExistence type="inferred from homology"/>
<reference evidence="3 4" key="1">
    <citation type="journal article" date="2013" name="Curr. Biol.">
        <title>The Genome of the Foraminiferan Reticulomyxa filosa.</title>
        <authorList>
            <person name="Glockner G."/>
            <person name="Hulsmann N."/>
            <person name="Schleicher M."/>
            <person name="Noegel A.A."/>
            <person name="Eichinger L."/>
            <person name="Gallinger C."/>
            <person name="Pawlowski J."/>
            <person name="Sierra R."/>
            <person name="Euteneuer U."/>
            <person name="Pillet L."/>
            <person name="Moustafa A."/>
            <person name="Platzer M."/>
            <person name="Groth M."/>
            <person name="Szafranski K."/>
            <person name="Schliwa M."/>
        </authorList>
    </citation>
    <scope>NUCLEOTIDE SEQUENCE [LARGE SCALE GENOMIC DNA]</scope>
</reference>
<comment type="caution">
    <text evidence="3">The sequence shown here is derived from an EMBL/GenBank/DDBJ whole genome shotgun (WGS) entry which is preliminary data.</text>
</comment>
<dbReference type="SUPFAM" id="SSF48452">
    <property type="entry name" value="TPR-like"/>
    <property type="match status" value="1"/>
</dbReference>
<protein>
    <submittedName>
        <fullName evidence="3">Uncharacterized protein</fullName>
    </submittedName>
</protein>
<sequence>MMIAEIYLIHKKDQQKYVQHFEELVREQQSASLEPNESDQVRYLVLLADAYMRVRRIDDAIITYQQALANIDSDGGQIVTKLGGALIASHQFEKAIEHYEVIICLLSLILLLSLLLFIVLLIAIYINLLLLLLLLLKDALQSNHLSPQERRSVQLELAELYIDFNRHSQAQQLLVESINPTAESFEEIQNNVQLLELFAELYTNVNQINDALILYEKICEQYDKLLTIRNGTYFTHELEKKAADAYFFLYFAIKKLFTAGNEEENEQAQYNATAQKCLSQCLELNLRHSKALLASFTKKKRQYDACKANLIELIEVEPTQDDVIAQDIKNAVILLAECHIRCNDHKKCIPWLEKSCIAHSSNPPIEYEIVWMYAQVLWMSNDVKGLKCLMEIYDSKRGSSEKAQSTMYDCFAHYFRGMVAYVMENDAKAAIDYFNQSKMCSRHMMGLLKCDEKSLYADDVFDYYTETIKQMITIYLRPDCYQTFYDVLQEYIHEKRSIHLETAYLLLQEWKTYTYENAKDPLVIVYGCRILLCTQKRQDIEKACQTLEAMCKRYPTHFHCHYTYAVALALIEQVDEAIT</sequence>
<dbReference type="InterPro" id="IPR040364">
    <property type="entry name" value="TTC21A/TTC21B"/>
</dbReference>
<dbReference type="GO" id="GO:0030991">
    <property type="term" value="C:intraciliary transport particle A"/>
    <property type="evidence" value="ECO:0007669"/>
    <property type="project" value="TreeGrafter"/>
</dbReference>
<dbReference type="SMART" id="SM00028">
    <property type="entry name" value="TPR"/>
    <property type="match status" value="3"/>
</dbReference>
<comment type="similarity">
    <text evidence="1">Belongs to the TTC21 family.</text>
</comment>
<gene>
    <name evidence="3" type="ORF">RFI_19596</name>
</gene>
<feature type="non-terminal residue" evidence="3">
    <location>
        <position position="579"/>
    </location>
</feature>
<keyword evidence="2" id="KW-0812">Transmembrane</keyword>
<dbReference type="InterPro" id="IPR019734">
    <property type="entry name" value="TPR_rpt"/>
</dbReference>
<dbReference type="EMBL" id="ASPP01016118">
    <property type="protein sequence ID" value="ETO17722.1"/>
    <property type="molecule type" value="Genomic_DNA"/>
</dbReference>
<dbReference type="PANTHER" id="PTHR14699">
    <property type="entry name" value="STI2 PROTEIN-RELATED"/>
    <property type="match status" value="1"/>
</dbReference>
<keyword evidence="4" id="KW-1185">Reference proteome</keyword>
<keyword evidence="2" id="KW-1133">Transmembrane helix</keyword>
<organism evidence="3 4">
    <name type="scientific">Reticulomyxa filosa</name>
    <dbReference type="NCBI Taxonomy" id="46433"/>
    <lineage>
        <taxon>Eukaryota</taxon>
        <taxon>Sar</taxon>
        <taxon>Rhizaria</taxon>
        <taxon>Retaria</taxon>
        <taxon>Foraminifera</taxon>
        <taxon>Monothalamids</taxon>
        <taxon>Reticulomyxidae</taxon>
        <taxon>Reticulomyxa</taxon>
    </lineage>
</organism>
<dbReference type="OrthoDB" id="10259630at2759"/>
<name>X6MW71_RETFI</name>
<dbReference type="AlphaFoldDB" id="X6MW71"/>
<keyword evidence="2" id="KW-0472">Membrane</keyword>
<dbReference type="GO" id="GO:0035721">
    <property type="term" value="P:intraciliary retrograde transport"/>
    <property type="evidence" value="ECO:0007669"/>
    <property type="project" value="TreeGrafter"/>
</dbReference>